<dbReference type="InterPro" id="IPR013106">
    <property type="entry name" value="Ig_V-set"/>
</dbReference>
<dbReference type="Proteomes" id="UP000664991">
    <property type="component" value="Unassembled WGS sequence"/>
</dbReference>
<evidence type="ECO:0000256" key="1">
    <source>
        <dbReference type="ARBA" id="ARBA00022729"/>
    </source>
</evidence>
<evidence type="ECO:0000256" key="4">
    <source>
        <dbReference type="ARBA" id="ARBA00023319"/>
    </source>
</evidence>
<comment type="caution">
    <text evidence="8">The sequence shown here is derived from an EMBL/GenBank/DDBJ whole genome shotgun (WGS) entry which is preliminary data.</text>
</comment>
<feature type="domain" description="Ig-like" evidence="7">
    <location>
        <begin position="195"/>
        <end position="287"/>
    </location>
</feature>
<keyword evidence="1 6" id="KW-0732">Signal</keyword>
<keyword evidence="5" id="KW-0391">Immunity</keyword>
<accession>A0A836D040</accession>
<evidence type="ECO:0000313" key="9">
    <source>
        <dbReference type="Proteomes" id="UP000664991"/>
    </source>
</evidence>
<feature type="signal peptide" evidence="6">
    <location>
        <begin position="1"/>
        <end position="20"/>
    </location>
</feature>
<evidence type="ECO:0000313" key="8">
    <source>
        <dbReference type="EMBL" id="KAG5206381.1"/>
    </source>
</evidence>
<evidence type="ECO:0000256" key="6">
    <source>
        <dbReference type="SAM" id="SignalP"/>
    </source>
</evidence>
<dbReference type="InterPro" id="IPR003599">
    <property type="entry name" value="Ig_sub"/>
</dbReference>
<dbReference type="EMBL" id="JAEMGP010000007">
    <property type="protein sequence ID" value="KAG5206381.1"/>
    <property type="molecule type" value="Genomic_DNA"/>
</dbReference>
<keyword evidence="5" id="KW-1279">T cell receptor</keyword>
<keyword evidence="4" id="KW-0393">Immunoglobulin domain</keyword>
<evidence type="ECO:0000259" key="7">
    <source>
        <dbReference type="PROSITE" id="PS50835"/>
    </source>
</evidence>
<name>A0A836D040_SHEEP</name>
<dbReference type="PROSITE" id="PS50835">
    <property type="entry name" value="IG_LIKE"/>
    <property type="match status" value="2"/>
</dbReference>
<organism evidence="8 9">
    <name type="scientific">Ovis aries</name>
    <name type="common">Sheep</name>
    <dbReference type="NCBI Taxonomy" id="9940"/>
    <lineage>
        <taxon>Eukaryota</taxon>
        <taxon>Metazoa</taxon>
        <taxon>Chordata</taxon>
        <taxon>Craniata</taxon>
        <taxon>Vertebrata</taxon>
        <taxon>Euteleostomi</taxon>
        <taxon>Mammalia</taxon>
        <taxon>Eutheria</taxon>
        <taxon>Laurasiatheria</taxon>
        <taxon>Artiodactyla</taxon>
        <taxon>Ruminantia</taxon>
        <taxon>Pecora</taxon>
        <taxon>Bovidae</taxon>
        <taxon>Caprinae</taxon>
        <taxon>Ovis</taxon>
    </lineage>
</organism>
<feature type="chain" id="PRO_5032389893" description="Ig-like domain-containing protein" evidence="6">
    <location>
        <begin position="21"/>
        <end position="287"/>
    </location>
</feature>
<proteinExistence type="predicted"/>
<evidence type="ECO:0000256" key="2">
    <source>
        <dbReference type="ARBA" id="ARBA00023130"/>
    </source>
</evidence>
<protein>
    <recommendedName>
        <fullName evidence="7">Ig-like domain-containing protein</fullName>
    </recommendedName>
</protein>
<feature type="domain" description="Ig-like" evidence="7">
    <location>
        <begin position="86"/>
        <end position="192"/>
    </location>
</feature>
<reference evidence="8 9" key="1">
    <citation type="submission" date="2020-12" db="EMBL/GenBank/DDBJ databases">
        <title>De novo assembly of Tibetan sheep genome.</title>
        <authorList>
            <person name="Li X."/>
        </authorList>
    </citation>
    <scope>NUCLEOTIDE SEQUENCE [LARGE SCALE GENOMIC DNA]</scope>
    <source>
        <tissue evidence="8">Heart</tissue>
    </source>
</reference>
<dbReference type="AlphaFoldDB" id="A0A836D040"/>
<dbReference type="PANTHER" id="PTHR19367">
    <property type="entry name" value="T-CELL RECEPTOR ALPHA CHAIN V REGION"/>
    <property type="match status" value="1"/>
</dbReference>
<evidence type="ECO:0000256" key="5">
    <source>
        <dbReference type="ARBA" id="ARBA00043266"/>
    </source>
</evidence>
<dbReference type="SMART" id="SM00409">
    <property type="entry name" value="IG"/>
    <property type="match status" value="2"/>
</dbReference>
<dbReference type="PANTHER" id="PTHR19367:SF43">
    <property type="entry name" value="T CELL RECEPTOR ALPHA VARIABLE 6-4-RELATED"/>
    <property type="match status" value="1"/>
</dbReference>
<dbReference type="InterPro" id="IPR013783">
    <property type="entry name" value="Ig-like_fold"/>
</dbReference>
<dbReference type="SMART" id="SM00406">
    <property type="entry name" value="IGv"/>
    <property type="match status" value="2"/>
</dbReference>
<dbReference type="InterPro" id="IPR036179">
    <property type="entry name" value="Ig-like_dom_sf"/>
</dbReference>
<dbReference type="GO" id="GO:0002250">
    <property type="term" value="P:adaptive immune response"/>
    <property type="evidence" value="ECO:0007669"/>
    <property type="project" value="UniProtKB-KW"/>
</dbReference>
<gene>
    <name evidence="8" type="ORF">JEQ12_017954</name>
</gene>
<sequence>MLLLLISILGMIFAPRDSRGQSVTQPDDPVLVSEGTSLELKCNYSYGATPYLFWAMFLSKEKLICNRYQLKSWLMQKEVWGVSLGNKVEQSPSTLSVQEGNSSVFTCTYTDTASAYFPWYKQEPGKGLQLLIAIRSNKDKEEDQRLTVLLNKTAKRLSLHIAATEAGDSAVYFCAAGQTRGDSVSQMDGQVTLLEGATLTVNCTYSAIGYPTLFWYVQYAGEAPELLLKATKANDKGTNKGFEATYDAKTTSFHLEKVSVQESDSAVYHCALSDTVRETAGGAEHKL</sequence>
<keyword evidence="3" id="KW-0675">Receptor</keyword>
<dbReference type="SUPFAM" id="SSF48726">
    <property type="entry name" value="Immunoglobulin"/>
    <property type="match status" value="3"/>
</dbReference>
<dbReference type="GO" id="GO:0042101">
    <property type="term" value="C:T cell receptor complex"/>
    <property type="evidence" value="ECO:0007669"/>
    <property type="project" value="UniProtKB-KW"/>
</dbReference>
<dbReference type="InterPro" id="IPR051287">
    <property type="entry name" value="TCR_variable_region"/>
</dbReference>
<dbReference type="Gene3D" id="2.60.40.10">
    <property type="entry name" value="Immunoglobulins"/>
    <property type="match status" value="3"/>
</dbReference>
<evidence type="ECO:0000256" key="3">
    <source>
        <dbReference type="ARBA" id="ARBA00023170"/>
    </source>
</evidence>
<dbReference type="Pfam" id="PF07686">
    <property type="entry name" value="V-set"/>
    <property type="match status" value="1"/>
</dbReference>
<keyword evidence="2" id="KW-1064">Adaptive immunity</keyword>
<dbReference type="InterPro" id="IPR007110">
    <property type="entry name" value="Ig-like_dom"/>
</dbReference>